<protein>
    <recommendedName>
        <fullName evidence="3">Bulb-type lectin domain-containing protein</fullName>
    </recommendedName>
</protein>
<keyword evidence="5" id="KW-1185">Reference proteome</keyword>
<organism evidence="4 5">
    <name type="scientific">Ilex paraguariensis</name>
    <name type="common">yerba mate</name>
    <dbReference type="NCBI Taxonomy" id="185542"/>
    <lineage>
        <taxon>Eukaryota</taxon>
        <taxon>Viridiplantae</taxon>
        <taxon>Streptophyta</taxon>
        <taxon>Embryophyta</taxon>
        <taxon>Tracheophyta</taxon>
        <taxon>Spermatophyta</taxon>
        <taxon>Magnoliopsida</taxon>
        <taxon>eudicotyledons</taxon>
        <taxon>Gunneridae</taxon>
        <taxon>Pentapetalae</taxon>
        <taxon>asterids</taxon>
        <taxon>campanulids</taxon>
        <taxon>Aquifoliales</taxon>
        <taxon>Aquifoliaceae</taxon>
        <taxon>Ilex</taxon>
    </lineage>
</organism>
<dbReference type="InterPro" id="IPR036426">
    <property type="entry name" value="Bulb-type_lectin_dom_sf"/>
</dbReference>
<dbReference type="InterPro" id="IPR001480">
    <property type="entry name" value="Bulb-type_lectin_dom"/>
</dbReference>
<dbReference type="InterPro" id="IPR003609">
    <property type="entry name" value="Pan_app"/>
</dbReference>
<dbReference type="PANTHER" id="PTHR32444">
    <property type="entry name" value="BULB-TYPE LECTIN DOMAIN-CONTAINING PROTEIN"/>
    <property type="match status" value="1"/>
</dbReference>
<sequence length="309" mass="34798">MANRDYPIPDASGNLIIDDDGRLKISYRGGLTVTVVNSLPATSNTSATLLDSGNFVLRELDSNGSVTRILWESFDYPTDTLLPGMKLGINIKTGHKLSLTSWRSDEVPASGSFTFGVDSNGTGQLVIWWRGNVYWTSGLWSNGSFDNVRQLSYEDYYNFSYVSNENEKYLSYSVNESSNSPMFYMRPDGGMRGEVWAEPIGDCEWRSGNYTGCNMTVNSPECRKPNYSLQAQEKKLISDGIKYDESYNLSDFDCKKICWNNCSCVAYATNKGTGCEIWIQGMSFKEYFGSYFDDKQFYFLSSESVSKRG</sequence>
<dbReference type="EMBL" id="CAUOFW020009390">
    <property type="protein sequence ID" value="CAK9185670.1"/>
    <property type="molecule type" value="Genomic_DNA"/>
</dbReference>
<evidence type="ECO:0000313" key="4">
    <source>
        <dbReference type="EMBL" id="CAK9185670.1"/>
    </source>
</evidence>
<dbReference type="PROSITE" id="PS50927">
    <property type="entry name" value="BULB_LECTIN"/>
    <property type="match status" value="1"/>
</dbReference>
<dbReference type="Pfam" id="PF01453">
    <property type="entry name" value="B_lectin"/>
    <property type="match status" value="1"/>
</dbReference>
<dbReference type="SUPFAM" id="SSF51110">
    <property type="entry name" value="alpha-D-mannose-specific plant lectins"/>
    <property type="match status" value="1"/>
</dbReference>
<evidence type="ECO:0000256" key="1">
    <source>
        <dbReference type="ARBA" id="ARBA00022729"/>
    </source>
</evidence>
<comment type="caution">
    <text evidence="4">The sequence shown here is derived from an EMBL/GenBank/DDBJ whole genome shotgun (WGS) entry which is preliminary data.</text>
</comment>
<dbReference type="Proteomes" id="UP001642360">
    <property type="component" value="Unassembled WGS sequence"/>
</dbReference>
<keyword evidence="1" id="KW-0732">Signal</keyword>
<dbReference type="AlphaFoldDB" id="A0ABC8UX90"/>
<evidence type="ECO:0000259" key="3">
    <source>
        <dbReference type="PROSITE" id="PS50927"/>
    </source>
</evidence>
<evidence type="ECO:0000313" key="5">
    <source>
        <dbReference type="Proteomes" id="UP001642360"/>
    </source>
</evidence>
<evidence type="ECO:0000256" key="2">
    <source>
        <dbReference type="ARBA" id="ARBA00023180"/>
    </source>
</evidence>
<dbReference type="PANTHER" id="PTHR32444:SF226">
    <property type="entry name" value="BULB-TYPE LECTIN DOMAIN-CONTAINING PROTEIN"/>
    <property type="match status" value="1"/>
</dbReference>
<accession>A0ABC8UX90</accession>
<dbReference type="Pfam" id="PF08276">
    <property type="entry name" value="PAN_2"/>
    <property type="match status" value="1"/>
</dbReference>
<name>A0ABC8UX90_9AQUA</name>
<feature type="domain" description="Bulb-type lectin" evidence="3">
    <location>
        <begin position="1"/>
        <end position="70"/>
    </location>
</feature>
<keyword evidence="2" id="KW-0325">Glycoprotein</keyword>
<proteinExistence type="predicted"/>
<reference evidence="4 5" key="1">
    <citation type="submission" date="2024-02" db="EMBL/GenBank/DDBJ databases">
        <authorList>
            <person name="Vignale AGUSTIN F."/>
            <person name="Sosa J E."/>
            <person name="Modenutti C."/>
        </authorList>
    </citation>
    <scope>NUCLEOTIDE SEQUENCE [LARGE SCALE GENOMIC DNA]</scope>
</reference>
<gene>
    <name evidence="4" type="ORF">ILEXP_LOCUS56087</name>
</gene>